<dbReference type="PROSITE" id="PS51198">
    <property type="entry name" value="UVRD_HELICASE_ATP_BIND"/>
    <property type="match status" value="1"/>
</dbReference>
<dbReference type="Proteomes" id="UP000265566">
    <property type="component" value="Chromosome 8"/>
</dbReference>
<dbReference type="InterPro" id="IPR014016">
    <property type="entry name" value="UvrD-like_ATP-bd"/>
</dbReference>
<evidence type="ECO:0000256" key="5">
    <source>
        <dbReference type="PROSITE-ProRule" id="PRU00560"/>
    </source>
</evidence>
<keyword evidence="2 5" id="KW-0378">Hydrolase</keyword>
<dbReference type="Gramene" id="rna48774">
    <property type="protein sequence ID" value="RHN42343.1"/>
    <property type="gene ID" value="gene48774"/>
</dbReference>
<organism evidence="8 9">
    <name type="scientific">Medicago truncatula</name>
    <name type="common">Barrel medic</name>
    <name type="synonym">Medicago tribuloides</name>
    <dbReference type="NCBI Taxonomy" id="3880"/>
    <lineage>
        <taxon>Eukaryota</taxon>
        <taxon>Viridiplantae</taxon>
        <taxon>Streptophyta</taxon>
        <taxon>Embryophyta</taxon>
        <taxon>Tracheophyta</taxon>
        <taxon>Spermatophyta</taxon>
        <taxon>Magnoliopsida</taxon>
        <taxon>eudicotyledons</taxon>
        <taxon>Gunneridae</taxon>
        <taxon>Pentapetalae</taxon>
        <taxon>rosids</taxon>
        <taxon>fabids</taxon>
        <taxon>Fabales</taxon>
        <taxon>Fabaceae</taxon>
        <taxon>Papilionoideae</taxon>
        <taxon>50 kb inversion clade</taxon>
        <taxon>NPAAA clade</taxon>
        <taxon>Hologalegina</taxon>
        <taxon>IRL clade</taxon>
        <taxon>Trifolieae</taxon>
        <taxon>Medicago</taxon>
    </lineage>
</organism>
<dbReference type="Gene3D" id="3.40.50.300">
    <property type="entry name" value="P-loop containing nucleotide triphosphate hydrolases"/>
    <property type="match status" value="3"/>
</dbReference>
<protein>
    <submittedName>
        <fullName evidence="8">Putative DNA helicase, AddA type, P-loop containing nucleoside triphosphate hydrolase</fullName>
    </submittedName>
</protein>
<feature type="compositionally biased region" description="Polar residues" evidence="6">
    <location>
        <begin position="408"/>
        <end position="419"/>
    </location>
</feature>
<feature type="region of interest" description="Disordered" evidence="6">
    <location>
        <begin position="1627"/>
        <end position="1658"/>
    </location>
</feature>
<dbReference type="PANTHER" id="PTHR21529:SF4">
    <property type="entry name" value="TPR AND ANKYRIN REPEAT-CONTAINING PROTEIN 1"/>
    <property type="match status" value="1"/>
</dbReference>
<comment type="caution">
    <text evidence="8">The sequence shown here is derived from an EMBL/GenBank/DDBJ whole genome shotgun (WGS) entry which is preliminary data.</text>
</comment>
<evidence type="ECO:0000259" key="7">
    <source>
        <dbReference type="PROSITE" id="PS51198"/>
    </source>
</evidence>
<evidence type="ECO:0000256" key="1">
    <source>
        <dbReference type="ARBA" id="ARBA00022741"/>
    </source>
</evidence>
<dbReference type="GO" id="GO:0016787">
    <property type="term" value="F:hydrolase activity"/>
    <property type="evidence" value="ECO:0007669"/>
    <property type="project" value="UniProtKB-UniRule"/>
</dbReference>
<dbReference type="PANTHER" id="PTHR21529">
    <property type="entry name" value="MAMMARY TURMOR VIRUS RECEPTOR HOMOLOG 1, 2 MTVR1, 2"/>
    <property type="match status" value="1"/>
</dbReference>
<feature type="compositionally biased region" description="Basic residues" evidence="6">
    <location>
        <begin position="1644"/>
        <end position="1658"/>
    </location>
</feature>
<dbReference type="Pfam" id="PF13361">
    <property type="entry name" value="UvrD_C"/>
    <property type="match status" value="1"/>
</dbReference>
<dbReference type="InterPro" id="IPR045529">
    <property type="entry name" value="DUF6469"/>
</dbReference>
<keyword evidence="4 5" id="KW-0067">ATP-binding</keyword>
<feature type="compositionally biased region" description="Basic and acidic residues" evidence="6">
    <location>
        <begin position="1261"/>
        <end position="1270"/>
    </location>
</feature>
<keyword evidence="1 5" id="KW-0547">Nucleotide-binding</keyword>
<proteinExistence type="predicted"/>
<accession>A0A396GPA5</accession>
<keyword evidence="3 5" id="KW-0347">Helicase</keyword>
<evidence type="ECO:0000256" key="2">
    <source>
        <dbReference type="ARBA" id="ARBA00022801"/>
    </source>
</evidence>
<evidence type="ECO:0000313" key="9">
    <source>
        <dbReference type="Proteomes" id="UP000265566"/>
    </source>
</evidence>
<dbReference type="InterPro" id="IPR027417">
    <property type="entry name" value="P-loop_NTPase"/>
</dbReference>
<dbReference type="InterPro" id="IPR014017">
    <property type="entry name" value="DNA_helicase_UvrD-like_C"/>
</dbReference>
<dbReference type="Pfam" id="PF20073">
    <property type="entry name" value="DUF6469"/>
    <property type="match status" value="1"/>
</dbReference>
<sequence length="1658" mass="189178">MIGSTSISMKKKKSTINQSDGNFINTIFNWSLPDILNKDLYKTKVDSIGLSFDSAGKYFQSFLYPLLNETRTELCSCMEVLSTLPYAKVVTLNRLKSPLFGRSLYEVTTDNWKNRSLGHGKELYKTSPSDLFILVDFKPETVNDLQRDGSIRSFALSAQVLNEENDNDTELKSNFKFIASKDIDIDGMGQKSLFIIFLTNITPIRRMWISLHMDGNSKLIQKILCASDAVEENCDHCPPKTDAFKDHEAYNKLLSEFNESQKKEIGACLSSIGCNHKSTVDLICSSPGTEKTKILVTLLCALFKMNRRTLVCAPSTVAIKEVASGGLSMVRQLFQFCYLGDMLLFGNHEQLNVGEEIQEIYLDYRVKQLMSCFNPSNGWKYCFTSMIHFLENCFTHYQMSILNQKTKEQVQTNDNNSNTAKDDSLSDSDVRTHQSFVEFFIEKFQAIALPLKKYIHILRTHIARSFIMEHNLDVLADLNVSLDSFEALVSDGNIVSERLEELFYPLETRDSSSESDVVSADERSFLENITKCISLLKSLQVSLGKQKLPDIVTEKSIREFCLQTASLMLSTASDSFMLHSLDIKPLDIVVIDEAAQLKECESIIPLLLPEINHAVLIGDEHQQPSIVSLEADFGRSLFHRLRLQGRHPNHLLNEQHRMHYIKDVNLPFQISDEQNDIILSERSSFVLGRSGTGKTTILTAKLLKREKAPFFRADQEEEAACLRQMFITMSPKLCHHVIYKLKRFRCGESKFFEDETAAYESSLAQFENVPDSLVGLSVDSYPLVLTFRKFLMMFDGSVGGVSFFERFNDLFAGDALKENIWDREVTFERFDLSYWSTFNYGDKKNLNSSRVFAEIMSYIKGGMDTMGTNLSQDAYLALSENQGSSLSKKQRKIIYHIYQQYEKMKILRREFDLADIVADIHLRLKSNIYEGDAMHYVYMDEVQDFTLSQIALLKHICQNVEEGFTFCGDTAQTITKGVYFRFQDIKSFFYSTFHNGTNPVKTKTLQLTQNFRSHDGVLKLSHTAINLLYHFFPDSIDILKPETSLLCGEAPAVLDCGNSKDAIATIFGKSVGFGAEQVILVRDDSARKEILASVKEKAIVLTIWECKGLEFKDVFLYNFFGSSPLKDDWRVIKGYKEKQDALEPTETSSFPTYKDPKHNILCSELKQLYVAITRTRDRLWICESPSTESHAKPMFEFWKTRDLIQVKKLDDSFIQSMTVASNPKEWRARGMEVVFILYNHKIYEMATVCFQRAGDNSWEEKSKAAGDRVKSNSSSSEPKEENVVPREAQDIGMAESSAQCLVDLEDHERAGDSKKRFDKETYCLGGYLPPDAEMGPMMKWVQETHFYDCRELPKGTVGFGNQIATHAKLSPHGKTQAKAMQQLVDNLLPIVALLKQPFCPKNKHYCNSMKILKENSIGWKFLNSFTESLPQKGYDDFYSAFEDLEEKLVHLTDTTMLGFLLDQMLMDTMAWSGVVVSTKMNLVGWICSKEPNYFHMLAQSSHPPLKLMWVCDLLERLVIKFFNPNDHSRHKFLTILLLHVFFKKDSKLVQKEKGKELPFDDYFKENSILAADMNSEVIILKLRENSLILPPMEHVVSVDMTSCPTPTIEKILEEIYPEAVKEVAEKAAEESTKKVAKESEIHKGKEKKNKSNSKKKGN</sequence>
<dbReference type="Pfam" id="PF00580">
    <property type="entry name" value="UvrD-helicase"/>
    <property type="match status" value="1"/>
</dbReference>
<feature type="domain" description="UvrD-like helicase ATP-binding" evidence="7">
    <location>
        <begin position="667"/>
        <end position="1014"/>
    </location>
</feature>
<dbReference type="EMBL" id="PSQE01000008">
    <property type="protein sequence ID" value="RHN42343.1"/>
    <property type="molecule type" value="Genomic_DNA"/>
</dbReference>
<evidence type="ECO:0000313" key="8">
    <source>
        <dbReference type="EMBL" id="RHN42343.1"/>
    </source>
</evidence>
<evidence type="ECO:0000256" key="6">
    <source>
        <dbReference type="SAM" id="MobiDB-lite"/>
    </source>
</evidence>
<dbReference type="Pfam" id="PF13086">
    <property type="entry name" value="AAA_11"/>
    <property type="match status" value="1"/>
</dbReference>
<gene>
    <name evidence="8" type="ORF">MtrunA17_Chr8g0375861</name>
</gene>
<evidence type="ECO:0000256" key="4">
    <source>
        <dbReference type="ARBA" id="ARBA00022840"/>
    </source>
</evidence>
<feature type="binding site" evidence="5">
    <location>
        <begin position="688"/>
        <end position="695"/>
    </location>
    <ligand>
        <name>ATP</name>
        <dbReference type="ChEBI" id="CHEBI:30616"/>
    </ligand>
</feature>
<feature type="region of interest" description="Disordered" evidence="6">
    <location>
        <begin position="408"/>
        <end position="427"/>
    </location>
</feature>
<dbReference type="GO" id="GO:0005524">
    <property type="term" value="F:ATP binding"/>
    <property type="evidence" value="ECO:0007669"/>
    <property type="project" value="UniProtKB-UniRule"/>
</dbReference>
<evidence type="ECO:0000256" key="3">
    <source>
        <dbReference type="ARBA" id="ARBA00022806"/>
    </source>
</evidence>
<dbReference type="SUPFAM" id="SSF52540">
    <property type="entry name" value="P-loop containing nucleoside triphosphate hydrolases"/>
    <property type="match status" value="2"/>
</dbReference>
<dbReference type="GO" id="GO:0004386">
    <property type="term" value="F:helicase activity"/>
    <property type="evidence" value="ECO:0007669"/>
    <property type="project" value="UniProtKB-UniRule"/>
</dbReference>
<dbReference type="InterPro" id="IPR041677">
    <property type="entry name" value="DNA2/NAM7_AAA_11"/>
</dbReference>
<reference evidence="9" key="1">
    <citation type="journal article" date="2018" name="Nat. Plants">
        <title>Whole-genome landscape of Medicago truncatula symbiotic genes.</title>
        <authorList>
            <person name="Pecrix Y."/>
            <person name="Staton S.E."/>
            <person name="Sallet E."/>
            <person name="Lelandais-Briere C."/>
            <person name="Moreau S."/>
            <person name="Carrere S."/>
            <person name="Blein T."/>
            <person name="Jardinaud M.F."/>
            <person name="Latrasse D."/>
            <person name="Zouine M."/>
            <person name="Zahm M."/>
            <person name="Kreplak J."/>
            <person name="Mayjonade B."/>
            <person name="Satge C."/>
            <person name="Perez M."/>
            <person name="Cauet S."/>
            <person name="Marande W."/>
            <person name="Chantry-Darmon C."/>
            <person name="Lopez-Roques C."/>
            <person name="Bouchez O."/>
            <person name="Berard A."/>
            <person name="Debelle F."/>
            <person name="Munos S."/>
            <person name="Bendahmane A."/>
            <person name="Berges H."/>
            <person name="Niebel A."/>
            <person name="Buitink J."/>
            <person name="Frugier F."/>
            <person name="Benhamed M."/>
            <person name="Crespi M."/>
            <person name="Gouzy J."/>
            <person name="Gamas P."/>
        </authorList>
    </citation>
    <scope>NUCLEOTIDE SEQUENCE [LARGE SCALE GENOMIC DNA]</scope>
    <source>
        <strain evidence="9">cv. Jemalong A17</strain>
    </source>
</reference>
<feature type="compositionally biased region" description="Basic and acidic residues" evidence="6">
    <location>
        <begin position="1277"/>
        <end position="1286"/>
    </location>
</feature>
<dbReference type="InterPro" id="IPR039904">
    <property type="entry name" value="TRANK1"/>
</dbReference>
<name>A0A396GPA5_MEDTR</name>
<feature type="region of interest" description="Disordered" evidence="6">
    <location>
        <begin position="1261"/>
        <end position="1286"/>
    </location>
</feature>
<feature type="compositionally biased region" description="Basic and acidic residues" evidence="6">
    <location>
        <begin position="1627"/>
        <end position="1643"/>
    </location>
</feature>